<evidence type="ECO:0000313" key="8">
    <source>
        <dbReference type="Proteomes" id="UP000648182"/>
    </source>
</evidence>
<dbReference type="InterPro" id="IPR000092">
    <property type="entry name" value="Polyprenyl_synt"/>
</dbReference>
<organism evidence="7 8">
    <name type="scientific">Bacillus norwichensis</name>
    <dbReference type="NCBI Taxonomy" id="2762217"/>
    <lineage>
        <taxon>Bacteria</taxon>
        <taxon>Bacillati</taxon>
        <taxon>Bacillota</taxon>
        <taxon>Bacilli</taxon>
        <taxon>Bacillales</taxon>
        <taxon>Bacillaceae</taxon>
        <taxon>Bacillus</taxon>
    </lineage>
</organism>
<dbReference type="PANTHER" id="PTHR12001">
    <property type="entry name" value="GERANYLGERANYL PYROPHOSPHATE SYNTHASE"/>
    <property type="match status" value="1"/>
</dbReference>
<dbReference type="SFLD" id="SFLDS00005">
    <property type="entry name" value="Isoprenoid_Synthase_Type_I"/>
    <property type="match status" value="1"/>
</dbReference>
<name>A0ABR8VS87_9BACI</name>
<evidence type="ECO:0000313" key="7">
    <source>
        <dbReference type="EMBL" id="MBD8007620.1"/>
    </source>
</evidence>
<keyword evidence="4" id="KW-0479">Metal-binding</keyword>
<comment type="caution">
    <text evidence="7">The sequence shown here is derived from an EMBL/GenBank/DDBJ whole genome shotgun (WGS) entry which is preliminary data.</text>
</comment>
<evidence type="ECO:0000256" key="5">
    <source>
        <dbReference type="ARBA" id="ARBA00022842"/>
    </source>
</evidence>
<keyword evidence="3 6" id="KW-0808">Transferase</keyword>
<comment type="cofactor">
    <cofactor evidence="1">
        <name>Mg(2+)</name>
        <dbReference type="ChEBI" id="CHEBI:18420"/>
    </cofactor>
</comment>
<evidence type="ECO:0000256" key="1">
    <source>
        <dbReference type="ARBA" id="ARBA00001946"/>
    </source>
</evidence>
<sequence>MSDVTDRILHSIKRIVDKEIQQEHLKETIKTYVDVQAEKGFPFGELTILHYQMLKGKELDKVISVAAAIELLVLSFDILDDLEDSDDHLKLWMKEQNLALNASTAMIFLCLDVIRKSGLQNKEEAVSILLDYSLTAINGQHMDLLGRCWTEQDYIEMTFKKSGSLVSLSCLVGAVLARKNYPTVIRQYSKLIGLIGQVNNDVSDLQTWESKNDLLNRKISLPIIYLLNFKGKEADIIRDYYKGIVETDKLLHSRDQMSELIIDSGALLYTEVMKNIYQQKAKERLKKLDVDSKYIHKLSDYIL</sequence>
<keyword evidence="8" id="KW-1185">Reference proteome</keyword>
<dbReference type="Gene3D" id="1.10.600.10">
    <property type="entry name" value="Farnesyl Diphosphate Synthase"/>
    <property type="match status" value="1"/>
</dbReference>
<dbReference type="PANTHER" id="PTHR12001:SF69">
    <property type="entry name" value="ALL TRANS-POLYPRENYL-DIPHOSPHATE SYNTHASE PDSS1"/>
    <property type="match status" value="1"/>
</dbReference>
<evidence type="ECO:0000256" key="2">
    <source>
        <dbReference type="ARBA" id="ARBA00006706"/>
    </source>
</evidence>
<dbReference type="Proteomes" id="UP000648182">
    <property type="component" value="Unassembled WGS sequence"/>
</dbReference>
<dbReference type="EMBL" id="JACSPV010000071">
    <property type="protein sequence ID" value="MBD8007620.1"/>
    <property type="molecule type" value="Genomic_DNA"/>
</dbReference>
<dbReference type="Pfam" id="PF00348">
    <property type="entry name" value="polyprenyl_synt"/>
    <property type="match status" value="1"/>
</dbReference>
<gene>
    <name evidence="7" type="ORF">H9631_21490</name>
</gene>
<dbReference type="RefSeq" id="WP_191816407.1">
    <property type="nucleotide sequence ID" value="NZ_JACSPV010000071.1"/>
</dbReference>
<proteinExistence type="inferred from homology"/>
<protein>
    <submittedName>
        <fullName evidence="7">Polyprenyl synthetase family protein</fullName>
    </submittedName>
</protein>
<dbReference type="SUPFAM" id="SSF48576">
    <property type="entry name" value="Terpenoid synthases"/>
    <property type="match status" value="1"/>
</dbReference>
<evidence type="ECO:0000256" key="4">
    <source>
        <dbReference type="ARBA" id="ARBA00022723"/>
    </source>
</evidence>
<evidence type="ECO:0000256" key="6">
    <source>
        <dbReference type="RuleBase" id="RU004466"/>
    </source>
</evidence>
<dbReference type="SFLD" id="SFLDG01211">
    <property type="entry name" value="Competence_Regulatory_Protein"/>
    <property type="match status" value="1"/>
</dbReference>
<keyword evidence="5" id="KW-0460">Magnesium</keyword>
<evidence type="ECO:0000256" key="3">
    <source>
        <dbReference type="ARBA" id="ARBA00022679"/>
    </source>
</evidence>
<accession>A0ABR8VS87</accession>
<comment type="similarity">
    <text evidence="2 6">Belongs to the FPP/GGPP synthase family.</text>
</comment>
<dbReference type="InterPro" id="IPR033965">
    <property type="entry name" value="ComQ"/>
</dbReference>
<dbReference type="InterPro" id="IPR008949">
    <property type="entry name" value="Isoprenoid_synthase_dom_sf"/>
</dbReference>
<dbReference type="CDD" id="cd00867">
    <property type="entry name" value="Trans_IPPS"/>
    <property type="match status" value="1"/>
</dbReference>
<reference evidence="7 8" key="1">
    <citation type="submission" date="2020-08" db="EMBL/GenBank/DDBJ databases">
        <title>A Genomic Blueprint of the Chicken Gut Microbiome.</title>
        <authorList>
            <person name="Gilroy R."/>
            <person name="Ravi A."/>
            <person name="Getino M."/>
            <person name="Pursley I."/>
            <person name="Horton D.L."/>
            <person name="Alikhan N.-F."/>
            <person name="Baker D."/>
            <person name="Gharbi K."/>
            <person name="Hall N."/>
            <person name="Watson M."/>
            <person name="Adriaenssens E.M."/>
            <person name="Foster-Nyarko E."/>
            <person name="Jarju S."/>
            <person name="Secka A."/>
            <person name="Antonio M."/>
            <person name="Oren A."/>
            <person name="Chaudhuri R."/>
            <person name="La Ragione R.M."/>
            <person name="Hildebrand F."/>
            <person name="Pallen M.J."/>
        </authorList>
    </citation>
    <scope>NUCLEOTIDE SEQUENCE [LARGE SCALE GENOMIC DNA]</scope>
    <source>
        <strain evidence="7 8">Sa1BUA2</strain>
    </source>
</reference>